<keyword evidence="7" id="KW-1185">Reference proteome</keyword>
<feature type="region of interest" description="Disordered" evidence="5">
    <location>
        <begin position="149"/>
        <end position="181"/>
    </location>
</feature>
<dbReference type="RefSeq" id="WP_344412827.1">
    <property type="nucleotide sequence ID" value="NZ_BAAANN010000002.1"/>
</dbReference>
<accession>A0ABP5BC83</accession>
<proteinExistence type="inferred from homology"/>
<keyword evidence="3" id="KW-0963">Cytoplasm</keyword>
<evidence type="ECO:0000313" key="6">
    <source>
        <dbReference type="EMBL" id="GAA1940530.1"/>
    </source>
</evidence>
<keyword evidence="4" id="KW-0143">Chaperone</keyword>
<evidence type="ECO:0000256" key="1">
    <source>
        <dbReference type="ARBA" id="ARBA00004496"/>
    </source>
</evidence>
<evidence type="ECO:0000256" key="5">
    <source>
        <dbReference type="SAM" id="MobiDB-lite"/>
    </source>
</evidence>
<reference evidence="7" key="1">
    <citation type="journal article" date="2019" name="Int. J. Syst. Evol. Microbiol.">
        <title>The Global Catalogue of Microorganisms (GCM) 10K type strain sequencing project: providing services to taxonomists for standard genome sequencing and annotation.</title>
        <authorList>
            <consortium name="The Broad Institute Genomics Platform"/>
            <consortium name="The Broad Institute Genome Sequencing Center for Infectious Disease"/>
            <person name="Wu L."/>
            <person name="Ma J."/>
        </authorList>
    </citation>
    <scope>NUCLEOTIDE SEQUENCE [LARGE SCALE GENOMIC DNA]</scope>
    <source>
        <strain evidence="7">JCM 14545</strain>
    </source>
</reference>
<evidence type="ECO:0000256" key="3">
    <source>
        <dbReference type="ARBA" id="ARBA00022490"/>
    </source>
</evidence>
<dbReference type="InterPro" id="IPR025734">
    <property type="entry name" value="EspG"/>
</dbReference>
<evidence type="ECO:0000256" key="4">
    <source>
        <dbReference type="ARBA" id="ARBA00023186"/>
    </source>
</evidence>
<comment type="caution">
    <text evidence="6">The sequence shown here is derived from an EMBL/GenBank/DDBJ whole genome shotgun (WGS) entry which is preliminary data.</text>
</comment>
<sequence>MPEEFALSLTEVEAVVERTGLPRNWQPFEILSAGLTMTAHRQAMDEAWDALRARGLASGDKLDPDVEDTVRAWTKPDVLIVLYADQFLKGQPRVFYRATIAGGLGVFSAAKDPGVLFRQVKADRLVDSVIGSLPDYRPVPLREVTVVTGGPTPEPGDDDPVPGLIVDPGPRRSRRDDDSRAFSQWPMHRAGALDLSLRTTAGGTLAHQGTGLFFDTEGGRFAMFNTPAGNGQTRRRLIPTNGSHLRNWLHNTIEESRR</sequence>
<comment type="similarity">
    <text evidence="2">Belongs to the EspG family.</text>
</comment>
<dbReference type="EMBL" id="BAAANN010000002">
    <property type="protein sequence ID" value="GAA1940530.1"/>
    <property type="molecule type" value="Genomic_DNA"/>
</dbReference>
<evidence type="ECO:0000256" key="2">
    <source>
        <dbReference type="ARBA" id="ARBA00006411"/>
    </source>
</evidence>
<dbReference type="Proteomes" id="UP001501116">
    <property type="component" value="Unassembled WGS sequence"/>
</dbReference>
<protein>
    <submittedName>
        <fullName evidence="6">ESX secretion-associated protein EspG</fullName>
    </submittedName>
</protein>
<dbReference type="Pfam" id="PF14011">
    <property type="entry name" value="ESX-1_EspG"/>
    <property type="match status" value="1"/>
</dbReference>
<organism evidence="6 7">
    <name type="scientific">Amycolatopsis minnesotensis</name>
    <dbReference type="NCBI Taxonomy" id="337894"/>
    <lineage>
        <taxon>Bacteria</taxon>
        <taxon>Bacillati</taxon>
        <taxon>Actinomycetota</taxon>
        <taxon>Actinomycetes</taxon>
        <taxon>Pseudonocardiales</taxon>
        <taxon>Pseudonocardiaceae</taxon>
        <taxon>Amycolatopsis</taxon>
    </lineage>
</organism>
<comment type="subcellular location">
    <subcellularLocation>
        <location evidence="1">Cytoplasm</location>
    </subcellularLocation>
</comment>
<evidence type="ECO:0000313" key="7">
    <source>
        <dbReference type="Proteomes" id="UP001501116"/>
    </source>
</evidence>
<gene>
    <name evidence="6" type="ORF">GCM10009754_04710</name>
</gene>
<name>A0ABP5BC83_9PSEU</name>